<dbReference type="OrthoDB" id="10295944at2759"/>
<accession>A0A2P5C7U7</accession>
<reference evidence="2" key="1">
    <citation type="submission" date="2016-06" db="EMBL/GenBank/DDBJ databases">
        <title>Parallel loss of symbiosis genes in relatives of nitrogen-fixing non-legume Parasponia.</title>
        <authorList>
            <person name="Van Velzen R."/>
            <person name="Holmer R."/>
            <person name="Bu F."/>
            <person name="Rutten L."/>
            <person name="Van Zeijl A."/>
            <person name="Liu W."/>
            <person name="Santuari L."/>
            <person name="Cao Q."/>
            <person name="Sharma T."/>
            <person name="Shen D."/>
            <person name="Roswanjaya Y."/>
            <person name="Wardhani T."/>
            <person name="Kalhor M.S."/>
            <person name="Jansen J."/>
            <person name="Van den Hoogen J."/>
            <person name="Gungor B."/>
            <person name="Hartog M."/>
            <person name="Hontelez J."/>
            <person name="Verver J."/>
            <person name="Yang W.-C."/>
            <person name="Schijlen E."/>
            <person name="Repin R."/>
            <person name="Schilthuizen M."/>
            <person name="Schranz E."/>
            <person name="Heidstra R."/>
            <person name="Miyata K."/>
            <person name="Fedorova E."/>
            <person name="Kohlen W."/>
            <person name="Bisseling T."/>
            <person name="Smit S."/>
            <person name="Geurts R."/>
        </authorList>
    </citation>
    <scope>NUCLEOTIDE SEQUENCE [LARGE SCALE GENOMIC DNA]</scope>
    <source>
        <strain evidence="2">cv. WU1-14</strain>
    </source>
</reference>
<comment type="caution">
    <text evidence="1">The sequence shown here is derived from an EMBL/GenBank/DDBJ whole genome shotgun (WGS) entry which is preliminary data.</text>
</comment>
<dbReference type="AlphaFoldDB" id="A0A2P5C7U7"/>
<name>A0A2P5C7U7_PARAD</name>
<organism evidence="1 2">
    <name type="scientific">Parasponia andersonii</name>
    <name type="common">Sponia andersonii</name>
    <dbReference type="NCBI Taxonomy" id="3476"/>
    <lineage>
        <taxon>Eukaryota</taxon>
        <taxon>Viridiplantae</taxon>
        <taxon>Streptophyta</taxon>
        <taxon>Embryophyta</taxon>
        <taxon>Tracheophyta</taxon>
        <taxon>Spermatophyta</taxon>
        <taxon>Magnoliopsida</taxon>
        <taxon>eudicotyledons</taxon>
        <taxon>Gunneridae</taxon>
        <taxon>Pentapetalae</taxon>
        <taxon>rosids</taxon>
        <taxon>fabids</taxon>
        <taxon>Rosales</taxon>
        <taxon>Cannabaceae</taxon>
        <taxon>Parasponia</taxon>
    </lineage>
</organism>
<gene>
    <name evidence="1" type="ORF">PanWU01x14_176930</name>
</gene>
<evidence type="ECO:0000313" key="1">
    <source>
        <dbReference type="EMBL" id="PON57103.1"/>
    </source>
</evidence>
<evidence type="ECO:0000313" key="2">
    <source>
        <dbReference type="Proteomes" id="UP000237105"/>
    </source>
</evidence>
<dbReference type="Proteomes" id="UP000237105">
    <property type="component" value="Unassembled WGS sequence"/>
</dbReference>
<keyword evidence="2" id="KW-1185">Reference proteome</keyword>
<protein>
    <submittedName>
        <fullName evidence="1">Uncharacterized protein</fullName>
    </submittedName>
</protein>
<feature type="non-terminal residue" evidence="1">
    <location>
        <position position="65"/>
    </location>
</feature>
<dbReference type="EMBL" id="JXTB01000163">
    <property type="protein sequence ID" value="PON57103.1"/>
    <property type="molecule type" value="Genomic_DNA"/>
</dbReference>
<proteinExistence type="predicted"/>
<sequence>MDAVMNKRQFTAQNFLEGCVAFISMNMPLYTDKIFLTAVTTKEERYSKHTRYGTLGFEDVSFCRK</sequence>